<organism evidence="1 2">
    <name type="scientific">Elysia crispata</name>
    <name type="common">lettuce slug</name>
    <dbReference type="NCBI Taxonomy" id="231223"/>
    <lineage>
        <taxon>Eukaryota</taxon>
        <taxon>Metazoa</taxon>
        <taxon>Spiralia</taxon>
        <taxon>Lophotrochozoa</taxon>
        <taxon>Mollusca</taxon>
        <taxon>Gastropoda</taxon>
        <taxon>Heterobranchia</taxon>
        <taxon>Euthyneura</taxon>
        <taxon>Panpulmonata</taxon>
        <taxon>Sacoglossa</taxon>
        <taxon>Placobranchoidea</taxon>
        <taxon>Plakobranchidae</taxon>
        <taxon>Elysia</taxon>
    </lineage>
</organism>
<dbReference type="AlphaFoldDB" id="A0AAE0YN62"/>
<sequence length="407" mass="45441">MSLKARSTYWLSCGGPHQDRIYCRLNEFTAASPRDSSSPCRLGSIPRMPNDVRSCVIVTTLRLDFGNKKRPLDGEGHFSLYRLDNKGDVSARDSVDVDQCRASRSSLFQCLYRLDNEGDVSARDLVGVDQCRASRSILFQCLYRLDNEGDVSARDLVGVDQCRASRSSLFQSLYRLDNEGDSDISARDLVGVDQCRASRSILFQSLYRLDNEGDVSARDLVDVDQCRARASRSILFQCLYRLDNEGDVSARDLVGVDQCRARASRSILFQCLYRLDNEGDVSARDLVGVDQCRASRSSLFQSLYSVSDSNSIRLELWVLCAVKAGKYTAINDHFQASPSLDGAVDMTLCHSVMNYCPCRLSSVSNSGSLYDGHVISRPVQLLSESVSLSLFEDRCDRCVENDSNWSK</sequence>
<protein>
    <submittedName>
        <fullName evidence="1">Uncharacterized protein</fullName>
    </submittedName>
</protein>
<comment type="caution">
    <text evidence="1">The sequence shown here is derived from an EMBL/GenBank/DDBJ whole genome shotgun (WGS) entry which is preliminary data.</text>
</comment>
<evidence type="ECO:0000313" key="1">
    <source>
        <dbReference type="EMBL" id="KAK3752099.1"/>
    </source>
</evidence>
<accession>A0AAE0YN62</accession>
<gene>
    <name evidence="1" type="ORF">RRG08_014376</name>
</gene>
<dbReference type="EMBL" id="JAWDGP010005786">
    <property type="protein sequence ID" value="KAK3752099.1"/>
    <property type="molecule type" value="Genomic_DNA"/>
</dbReference>
<keyword evidence="2" id="KW-1185">Reference proteome</keyword>
<reference evidence="1" key="1">
    <citation type="journal article" date="2023" name="G3 (Bethesda)">
        <title>A reference genome for the long-term kleptoplast-retaining sea slug Elysia crispata morphotype clarki.</title>
        <authorList>
            <person name="Eastman K.E."/>
            <person name="Pendleton A.L."/>
            <person name="Shaikh M.A."/>
            <person name="Suttiyut T."/>
            <person name="Ogas R."/>
            <person name="Tomko P."/>
            <person name="Gavelis G."/>
            <person name="Widhalm J.R."/>
            <person name="Wisecaver J.H."/>
        </authorList>
    </citation>
    <scope>NUCLEOTIDE SEQUENCE</scope>
    <source>
        <strain evidence="1">ECLA1</strain>
    </source>
</reference>
<evidence type="ECO:0000313" key="2">
    <source>
        <dbReference type="Proteomes" id="UP001283361"/>
    </source>
</evidence>
<dbReference type="Proteomes" id="UP001283361">
    <property type="component" value="Unassembled WGS sequence"/>
</dbReference>
<proteinExistence type="predicted"/>
<name>A0AAE0YN62_9GAST</name>